<comment type="caution">
    <text evidence="1">The sequence shown here is derived from an EMBL/GenBank/DDBJ whole genome shotgun (WGS) entry which is preliminary data.</text>
</comment>
<reference evidence="1" key="1">
    <citation type="journal article" date="2014" name="Front. Microbiol.">
        <title>High frequency of phylogenetically diverse reductive dehalogenase-homologous genes in deep subseafloor sedimentary metagenomes.</title>
        <authorList>
            <person name="Kawai M."/>
            <person name="Futagami T."/>
            <person name="Toyoda A."/>
            <person name="Takaki Y."/>
            <person name="Nishi S."/>
            <person name="Hori S."/>
            <person name="Arai W."/>
            <person name="Tsubouchi T."/>
            <person name="Morono Y."/>
            <person name="Uchiyama I."/>
            <person name="Ito T."/>
            <person name="Fujiyama A."/>
            <person name="Inagaki F."/>
            <person name="Takami H."/>
        </authorList>
    </citation>
    <scope>NUCLEOTIDE SEQUENCE</scope>
    <source>
        <strain evidence="1">Expedition CK06-06</strain>
    </source>
</reference>
<dbReference type="AlphaFoldDB" id="X1LLL2"/>
<accession>X1LLL2</accession>
<gene>
    <name evidence="1" type="ORF">S06H3_06810</name>
</gene>
<dbReference type="EMBL" id="BARV01002689">
    <property type="protein sequence ID" value="GAH95003.1"/>
    <property type="molecule type" value="Genomic_DNA"/>
</dbReference>
<evidence type="ECO:0000313" key="1">
    <source>
        <dbReference type="EMBL" id="GAH95003.1"/>
    </source>
</evidence>
<protein>
    <submittedName>
        <fullName evidence="1">Uncharacterized protein</fullName>
    </submittedName>
</protein>
<organism evidence="1">
    <name type="scientific">marine sediment metagenome</name>
    <dbReference type="NCBI Taxonomy" id="412755"/>
    <lineage>
        <taxon>unclassified sequences</taxon>
        <taxon>metagenomes</taxon>
        <taxon>ecological metagenomes</taxon>
    </lineage>
</organism>
<sequence length="56" mass="6018">MKKQAQGMDLYLLACSNFAEALETSDGELAGEAATQISKALDLLDIMDKSQLLQGK</sequence>
<name>X1LLL2_9ZZZZ</name>
<proteinExistence type="predicted"/>